<evidence type="ECO:0000259" key="1">
    <source>
        <dbReference type="SMART" id="SM00829"/>
    </source>
</evidence>
<dbReference type="InterPro" id="IPR013154">
    <property type="entry name" value="ADH-like_N"/>
</dbReference>
<organism evidence="2 3">
    <name type="scientific">Blastomonas fulva</name>
    <dbReference type="NCBI Taxonomy" id="1550728"/>
    <lineage>
        <taxon>Bacteria</taxon>
        <taxon>Pseudomonadati</taxon>
        <taxon>Pseudomonadota</taxon>
        <taxon>Alphaproteobacteria</taxon>
        <taxon>Sphingomonadales</taxon>
        <taxon>Sphingomonadaceae</taxon>
        <taxon>Blastomonas</taxon>
    </lineage>
</organism>
<dbReference type="RefSeq" id="WP_117352160.1">
    <property type="nucleotide sequence ID" value="NZ_CP020083.1"/>
</dbReference>
<dbReference type="InterPro" id="IPR013149">
    <property type="entry name" value="ADH-like_C"/>
</dbReference>
<protein>
    <submittedName>
        <fullName evidence="2">NADPH:quinone oxidoreductase</fullName>
    </submittedName>
</protein>
<evidence type="ECO:0000313" key="3">
    <source>
        <dbReference type="Proteomes" id="UP000258016"/>
    </source>
</evidence>
<dbReference type="EMBL" id="CP020083">
    <property type="protein sequence ID" value="ASR51497.1"/>
    <property type="molecule type" value="Genomic_DNA"/>
</dbReference>
<name>A0ABN5B8F9_9SPHN</name>
<dbReference type="Pfam" id="PF00107">
    <property type="entry name" value="ADH_zinc_N"/>
    <property type="match status" value="1"/>
</dbReference>
<dbReference type="InterPro" id="IPR036291">
    <property type="entry name" value="NAD(P)-bd_dom_sf"/>
</dbReference>
<dbReference type="CDD" id="cd08241">
    <property type="entry name" value="QOR1"/>
    <property type="match status" value="1"/>
</dbReference>
<dbReference type="InterPro" id="IPR051397">
    <property type="entry name" value="Zn-ADH-like_protein"/>
</dbReference>
<dbReference type="SUPFAM" id="SSF51735">
    <property type="entry name" value="NAD(P)-binding Rossmann-fold domains"/>
    <property type="match status" value="1"/>
</dbReference>
<dbReference type="InterPro" id="IPR011032">
    <property type="entry name" value="GroES-like_sf"/>
</dbReference>
<reference evidence="2 3" key="1">
    <citation type="submission" date="2017-03" db="EMBL/GenBank/DDBJ databases">
        <title>Complete genome sequence of Blastomonas fulva degrading microcsystin LR.</title>
        <authorList>
            <person name="Lee H.-g."/>
            <person name="Jin L."/>
            <person name="oh H.-M."/>
        </authorList>
    </citation>
    <scope>NUCLEOTIDE SEQUENCE [LARGE SCALE GENOMIC DNA]</scope>
    <source>
        <strain evidence="2 3">T2</strain>
    </source>
</reference>
<gene>
    <name evidence="2" type="ORF">B5J99_08475</name>
</gene>
<accession>A0ABN5B8F9</accession>
<dbReference type="PANTHER" id="PTHR43677">
    <property type="entry name" value="SHORT-CHAIN DEHYDROGENASE/REDUCTASE"/>
    <property type="match status" value="1"/>
</dbReference>
<dbReference type="Gene3D" id="3.40.50.720">
    <property type="entry name" value="NAD(P)-binding Rossmann-like Domain"/>
    <property type="match status" value="1"/>
</dbReference>
<feature type="domain" description="Enoyl reductase (ER)" evidence="1">
    <location>
        <begin position="10"/>
        <end position="329"/>
    </location>
</feature>
<dbReference type="GeneID" id="303485602"/>
<dbReference type="Gene3D" id="3.90.180.10">
    <property type="entry name" value="Medium-chain alcohol dehydrogenases, catalytic domain"/>
    <property type="match status" value="1"/>
</dbReference>
<evidence type="ECO:0000313" key="2">
    <source>
        <dbReference type="EMBL" id="ASR51497.1"/>
    </source>
</evidence>
<dbReference type="SUPFAM" id="SSF50129">
    <property type="entry name" value="GroES-like"/>
    <property type="match status" value="1"/>
</dbReference>
<dbReference type="InterPro" id="IPR020843">
    <property type="entry name" value="ER"/>
</dbReference>
<dbReference type="SMART" id="SM00829">
    <property type="entry name" value="PKS_ER"/>
    <property type="match status" value="1"/>
</dbReference>
<keyword evidence="3" id="KW-1185">Reference proteome</keyword>
<dbReference type="PANTHER" id="PTHR43677:SF4">
    <property type="entry name" value="QUINONE OXIDOREDUCTASE-LIKE PROTEIN 2"/>
    <property type="match status" value="1"/>
</dbReference>
<proteinExistence type="predicted"/>
<dbReference type="Proteomes" id="UP000258016">
    <property type="component" value="Chromosome"/>
</dbReference>
<dbReference type="Pfam" id="PF08240">
    <property type="entry name" value="ADH_N"/>
    <property type="match status" value="1"/>
</dbReference>
<sequence length="337" mass="34871">MKAWTSASPGGPETLVLADLPIPEAAPGEVVVEVAACGINFPDSLIINDLYQTRPPRPFVPGGEIAGTITALGSGVTGLAAGDRVIARTAWGGLGQYIAVPAEKCALMPDDMGFAEGSAFLFTYATSFHALVQRGRIARGDRLLVLGAAGGTGAAAIELARAFGAHVCAAVSSKEKAKFARECGADETVIYPAGPLDKDAARALGAQFKNAGGERGFDLVYDPVGGDYAEPALRALGWKGRYLVVGFTAGIPRLPFNLPLLKGCEIVGVFNGGLNANEPHVAADNVRELIALFEQGKVRPRVSRVYAFADAPQAIAAIAGRAALGKLVVSMGEFDHG</sequence>